<keyword evidence="3" id="KW-1185">Reference proteome</keyword>
<feature type="compositionally biased region" description="Polar residues" evidence="1">
    <location>
        <begin position="1"/>
        <end position="14"/>
    </location>
</feature>
<evidence type="ECO:0000259" key="2">
    <source>
        <dbReference type="PROSITE" id="PS50835"/>
    </source>
</evidence>
<feature type="compositionally biased region" description="Low complexity" evidence="1">
    <location>
        <begin position="93"/>
        <end position="102"/>
    </location>
</feature>
<dbReference type="Pfam" id="PF13927">
    <property type="entry name" value="Ig_3"/>
    <property type="match status" value="2"/>
</dbReference>
<name>A0A8M1K6Y6_CLUHA</name>
<dbReference type="InterPro" id="IPR003598">
    <property type="entry name" value="Ig_sub2"/>
</dbReference>
<dbReference type="AlphaFoldDB" id="A0A8M1K6Y6"/>
<sequence>MFSFTDPPQTSVSISPPGHIQEGTDVTLTCNSTSDLPVKSYSWSKSGHRDLGTEKKYTIKHFRPEDSGWYDCRSLYECGFRDSSTVHLQVNNSGSTTSPSTSLPVLYPPKNTRIESDPSGEMIEGSTVTLTCMSEADPPVHTYTWIKKSGAVELKSGKEKTLIFNKIRSEDRGEYLCQAANRIGQQDSPAVSLQVIYTLKNTTVLTRPSGVITKGSSVNLTCSSDANPPVEIYTWFKVGESTPVGSGQQYSITNIRSEDGGQYYCEARNKYGAGNSSTVSVIVEGISASPCFSNDDLTCDCPPPVLHV</sequence>
<dbReference type="Proteomes" id="UP000515152">
    <property type="component" value="Chromosome 24"/>
</dbReference>
<feature type="region of interest" description="Disordered" evidence="1">
    <location>
        <begin position="91"/>
        <end position="121"/>
    </location>
</feature>
<feature type="domain" description="Ig-like" evidence="2">
    <location>
        <begin position="200"/>
        <end position="280"/>
    </location>
</feature>
<feature type="domain" description="Ig-like" evidence="2">
    <location>
        <begin position="8"/>
        <end position="91"/>
    </location>
</feature>
<dbReference type="OrthoDB" id="10039395at2759"/>
<dbReference type="SMART" id="SM00409">
    <property type="entry name" value="IG"/>
    <property type="match status" value="3"/>
</dbReference>
<reference evidence="4" key="1">
    <citation type="submission" date="2025-08" db="UniProtKB">
        <authorList>
            <consortium name="RefSeq"/>
        </authorList>
    </citation>
    <scope>IDENTIFICATION</scope>
</reference>
<proteinExistence type="predicted"/>
<evidence type="ECO:0000313" key="3">
    <source>
        <dbReference type="Proteomes" id="UP000515152"/>
    </source>
</evidence>
<dbReference type="SMART" id="SM00408">
    <property type="entry name" value="IGc2"/>
    <property type="match status" value="3"/>
</dbReference>
<dbReference type="CDD" id="cd00096">
    <property type="entry name" value="Ig"/>
    <property type="match status" value="1"/>
</dbReference>
<dbReference type="PANTHER" id="PTHR46013">
    <property type="entry name" value="VASCULAR CELL ADHESION MOLECULE 1"/>
    <property type="match status" value="1"/>
</dbReference>
<dbReference type="KEGG" id="char:116219066"/>
<feature type="region of interest" description="Disordered" evidence="1">
    <location>
        <begin position="1"/>
        <end position="24"/>
    </location>
</feature>
<protein>
    <submittedName>
        <fullName evidence="4">B-cell receptor CD22-like isoform X1</fullName>
    </submittedName>
</protein>
<dbReference type="InterPro" id="IPR003599">
    <property type="entry name" value="Ig_sub"/>
</dbReference>
<feature type="domain" description="Ig-like" evidence="2">
    <location>
        <begin position="109"/>
        <end position="192"/>
    </location>
</feature>
<gene>
    <name evidence="4" type="primary">LOC116219066</name>
</gene>
<dbReference type="PROSITE" id="PS50835">
    <property type="entry name" value="IG_LIKE"/>
    <property type="match status" value="3"/>
</dbReference>
<dbReference type="RefSeq" id="XP_042559537.1">
    <property type="nucleotide sequence ID" value="XM_042703603.1"/>
</dbReference>
<evidence type="ECO:0000256" key="1">
    <source>
        <dbReference type="SAM" id="MobiDB-lite"/>
    </source>
</evidence>
<dbReference type="InterPro" id="IPR007110">
    <property type="entry name" value="Ig-like_dom"/>
</dbReference>
<evidence type="ECO:0000313" key="4">
    <source>
        <dbReference type="RefSeq" id="XP_042559537.1"/>
    </source>
</evidence>
<organism evidence="3 4">
    <name type="scientific">Clupea harengus</name>
    <name type="common">Atlantic herring</name>
    <dbReference type="NCBI Taxonomy" id="7950"/>
    <lineage>
        <taxon>Eukaryota</taxon>
        <taxon>Metazoa</taxon>
        <taxon>Chordata</taxon>
        <taxon>Craniata</taxon>
        <taxon>Vertebrata</taxon>
        <taxon>Euteleostomi</taxon>
        <taxon>Actinopterygii</taxon>
        <taxon>Neopterygii</taxon>
        <taxon>Teleostei</taxon>
        <taxon>Clupei</taxon>
        <taxon>Clupeiformes</taxon>
        <taxon>Clupeoidei</taxon>
        <taxon>Clupeidae</taxon>
        <taxon>Clupea</taxon>
    </lineage>
</organism>
<dbReference type="PANTHER" id="PTHR46013:SF4">
    <property type="entry name" value="B-CELL RECEPTOR CD22-RELATED"/>
    <property type="match status" value="1"/>
</dbReference>
<accession>A0A8M1K6Y6</accession>
<dbReference type="Pfam" id="PF13895">
    <property type="entry name" value="Ig_2"/>
    <property type="match status" value="1"/>
</dbReference>
<dbReference type="GeneID" id="116219066"/>